<dbReference type="InterPro" id="IPR002142">
    <property type="entry name" value="Peptidase_S49"/>
</dbReference>
<dbReference type="NCBIfam" id="TIGR00706">
    <property type="entry name" value="SppA_dom"/>
    <property type="match status" value="1"/>
</dbReference>
<dbReference type="HOGENOM" id="CLU_046540_0_1_9"/>
<comment type="similarity">
    <text evidence="1">Belongs to the peptidase S49 family.</text>
</comment>
<proteinExistence type="inferred from homology"/>
<dbReference type="Proteomes" id="UP000027142">
    <property type="component" value="Chromosome"/>
</dbReference>
<evidence type="ECO:0000256" key="2">
    <source>
        <dbReference type="ARBA" id="ARBA00022670"/>
    </source>
</evidence>
<dbReference type="GO" id="GO:0008236">
    <property type="term" value="F:serine-type peptidase activity"/>
    <property type="evidence" value="ECO:0007669"/>
    <property type="project" value="UniProtKB-KW"/>
</dbReference>
<sequence>MKARRWIALGISAFVLLFTLITTISVAFNTYSAPVLGGSDQTIISDGDPSGQIALLDVTGPIIDTGEPGLFDTGGYDHAAFLTELDTAMTDRNVQGIILSVDTPGGGILESAEIHRAIVETKELTDKPVYVAMGGMAASGGYYIAAPTDRIFATPQTLTGSIGVIMSSYNVAELLDNIGIEEQVYKSGPYKDILSPTREPLEEEDEIIQAIVDEYYDEFVDVIAQGRDMEEDRVRELGDGRIYTGRQALEEGLVDDLGSLEDAISAMREELGSNYQVVSNDEFLNFGNLFGLTLQQLFGNDSPIKIDFNQPKPYYMYNHE</sequence>
<evidence type="ECO:0000313" key="6">
    <source>
        <dbReference type="EMBL" id="AIC95304.1"/>
    </source>
</evidence>
<dbReference type="RefSeq" id="WP_051667579.1">
    <property type="nucleotide sequence ID" value="NZ_CP003923.1"/>
</dbReference>
<dbReference type="STRING" id="1246626.BleG1_2739"/>
<dbReference type="Pfam" id="PF01343">
    <property type="entry name" value="Peptidase_S49"/>
    <property type="match status" value="1"/>
</dbReference>
<dbReference type="EMBL" id="CP003923">
    <property type="protein sequence ID" value="AIC95304.1"/>
    <property type="molecule type" value="Genomic_DNA"/>
</dbReference>
<evidence type="ECO:0000259" key="5">
    <source>
        <dbReference type="Pfam" id="PF01343"/>
    </source>
</evidence>
<accession>A0A060M5C5</accession>
<evidence type="ECO:0000256" key="4">
    <source>
        <dbReference type="ARBA" id="ARBA00022825"/>
    </source>
</evidence>
<dbReference type="PANTHER" id="PTHR42987">
    <property type="entry name" value="PEPTIDASE S49"/>
    <property type="match status" value="1"/>
</dbReference>
<dbReference type="InterPro" id="IPR047272">
    <property type="entry name" value="S49_SppA_C"/>
</dbReference>
<dbReference type="Gene3D" id="3.90.226.10">
    <property type="entry name" value="2-enoyl-CoA Hydratase, Chain A, domain 1"/>
    <property type="match status" value="2"/>
</dbReference>
<keyword evidence="2" id="KW-0645">Protease</keyword>
<dbReference type="PATRIC" id="fig|1246626.3.peg.2731"/>
<dbReference type="eggNOG" id="COG0616">
    <property type="taxonomic scope" value="Bacteria"/>
</dbReference>
<dbReference type="KEGG" id="ble:BleG1_2739"/>
<evidence type="ECO:0000256" key="3">
    <source>
        <dbReference type="ARBA" id="ARBA00022801"/>
    </source>
</evidence>
<protein>
    <submittedName>
        <fullName evidence="6">Signal peptide peptidase</fullName>
    </submittedName>
</protein>
<dbReference type="OrthoDB" id="9764363at2"/>
<dbReference type="InterPro" id="IPR029045">
    <property type="entry name" value="ClpP/crotonase-like_dom_sf"/>
</dbReference>
<dbReference type="CDD" id="cd07023">
    <property type="entry name" value="S49_Sppa_N_C"/>
    <property type="match status" value="1"/>
</dbReference>
<dbReference type="PANTHER" id="PTHR42987:SF7">
    <property type="entry name" value="SIGNAL PEPTIDE PEPTIDASE SPPA-RELATED"/>
    <property type="match status" value="1"/>
</dbReference>
<organism evidence="6 7">
    <name type="scientific">Shouchella lehensis G1</name>
    <dbReference type="NCBI Taxonomy" id="1246626"/>
    <lineage>
        <taxon>Bacteria</taxon>
        <taxon>Bacillati</taxon>
        <taxon>Bacillota</taxon>
        <taxon>Bacilli</taxon>
        <taxon>Bacillales</taxon>
        <taxon>Bacillaceae</taxon>
        <taxon>Shouchella</taxon>
    </lineage>
</organism>
<keyword evidence="4" id="KW-0720">Serine protease</keyword>
<dbReference type="GO" id="GO:0006508">
    <property type="term" value="P:proteolysis"/>
    <property type="evidence" value="ECO:0007669"/>
    <property type="project" value="UniProtKB-KW"/>
</dbReference>
<evidence type="ECO:0000256" key="1">
    <source>
        <dbReference type="ARBA" id="ARBA00008683"/>
    </source>
</evidence>
<reference evidence="6 7" key="1">
    <citation type="journal article" date="2014" name="Gene">
        <title>A comparative genomic analysis of the alkalitolerant soil bacterium Bacillus lehensis G1.</title>
        <authorList>
            <person name="Noor Y.M."/>
            <person name="Samsulrizal N.H."/>
            <person name="Jema'on N.A."/>
            <person name="Low K.O."/>
            <person name="Ramli A.N."/>
            <person name="Alias N.I."/>
            <person name="Damis S.I."/>
            <person name="Fuzi S.F."/>
            <person name="Isa M.N."/>
            <person name="Murad A.M."/>
            <person name="Raih M.F."/>
            <person name="Bakar F.D."/>
            <person name="Najimudin N."/>
            <person name="Mahadi N.M."/>
            <person name="Illias R.M."/>
        </authorList>
    </citation>
    <scope>NUCLEOTIDE SEQUENCE [LARGE SCALE GENOMIC DNA]</scope>
    <source>
        <strain evidence="6 7">G1</strain>
    </source>
</reference>
<keyword evidence="7" id="KW-1185">Reference proteome</keyword>
<gene>
    <name evidence="6" type="ORF">BleG1_2739</name>
</gene>
<dbReference type="AlphaFoldDB" id="A0A060M5C5"/>
<keyword evidence="3" id="KW-0378">Hydrolase</keyword>
<name>A0A060M5C5_9BACI</name>
<dbReference type="SUPFAM" id="SSF52096">
    <property type="entry name" value="ClpP/crotonase"/>
    <property type="match status" value="1"/>
</dbReference>
<feature type="domain" description="Peptidase S49" evidence="5">
    <location>
        <begin position="125"/>
        <end position="271"/>
    </location>
</feature>
<evidence type="ECO:0000313" key="7">
    <source>
        <dbReference type="Proteomes" id="UP000027142"/>
    </source>
</evidence>
<dbReference type="InterPro" id="IPR004635">
    <property type="entry name" value="Pept_S49_SppA"/>
</dbReference>